<evidence type="ECO:0000256" key="5">
    <source>
        <dbReference type="ARBA" id="ARBA00023002"/>
    </source>
</evidence>
<sequence length="160" mass="18215">MTPTKNNFDYSIPQQVDRLRASPRLFDNALLDKLSRVHWSVPLYVYIPVIALLAVKSFQSFSAMVVIVSAALGYLLWTLTEYFGHRFPFHYKHPSKFGARIHFLVHGVHHDHPNDPLRLVMPVLLSAPDHVDRAAGGQGLVRPALRLSRPHGLHDRLSRL</sequence>
<dbReference type="KEGG" id="mtun:MTUNDRAET4_3349"/>
<keyword evidence="3" id="KW-0256">Endoplasmic reticulum</keyword>
<dbReference type="RefSeq" id="WP_342211569.1">
    <property type="nucleotide sequence ID" value="NZ_LR536450.1"/>
</dbReference>
<dbReference type="GO" id="GO:0006631">
    <property type="term" value="P:fatty acid metabolic process"/>
    <property type="evidence" value="ECO:0007669"/>
    <property type="project" value="TreeGrafter"/>
</dbReference>
<evidence type="ECO:0008006" key="11">
    <source>
        <dbReference type="Google" id="ProtNLM"/>
    </source>
</evidence>
<evidence type="ECO:0000256" key="8">
    <source>
        <dbReference type="SAM" id="Phobius"/>
    </source>
</evidence>
<dbReference type="AlphaFoldDB" id="A0A4U8Z437"/>
<keyword evidence="6" id="KW-0443">Lipid metabolism</keyword>
<name>A0A4U8Z437_METTU</name>
<gene>
    <name evidence="9" type="ORF">MTUNDRAET4_3349</name>
</gene>
<accession>A0A4U8Z437</accession>
<keyword evidence="2 8" id="KW-0812">Transmembrane</keyword>
<proteinExistence type="predicted"/>
<keyword evidence="5" id="KW-0560">Oxidoreductase</keyword>
<protein>
    <recommendedName>
        <fullName evidence="11">Fatty acid hydroxylase</fullName>
    </recommendedName>
</protein>
<evidence type="ECO:0000256" key="6">
    <source>
        <dbReference type="ARBA" id="ARBA00023098"/>
    </source>
</evidence>
<dbReference type="GO" id="GO:0080132">
    <property type="term" value="F:fatty acid 2-hydroxylase activity"/>
    <property type="evidence" value="ECO:0007669"/>
    <property type="project" value="InterPro"/>
</dbReference>
<dbReference type="GO" id="GO:0016020">
    <property type="term" value="C:membrane"/>
    <property type="evidence" value="ECO:0007669"/>
    <property type="project" value="InterPro"/>
</dbReference>
<evidence type="ECO:0000256" key="4">
    <source>
        <dbReference type="ARBA" id="ARBA00022989"/>
    </source>
</evidence>
<feature type="transmembrane region" description="Helical" evidence="8">
    <location>
        <begin position="61"/>
        <end position="83"/>
    </location>
</feature>
<dbReference type="Proteomes" id="UP000294360">
    <property type="component" value="Chromosome"/>
</dbReference>
<keyword evidence="4 8" id="KW-1133">Transmembrane helix</keyword>
<dbReference type="PANTHER" id="PTHR12863:SF1">
    <property type="entry name" value="FATTY ACID 2-HYDROXYLASE"/>
    <property type="match status" value="1"/>
</dbReference>
<evidence type="ECO:0000256" key="1">
    <source>
        <dbReference type="ARBA" id="ARBA00004477"/>
    </source>
</evidence>
<evidence type="ECO:0000256" key="2">
    <source>
        <dbReference type="ARBA" id="ARBA00022692"/>
    </source>
</evidence>
<feature type="transmembrane region" description="Helical" evidence="8">
    <location>
        <begin position="37"/>
        <end position="55"/>
    </location>
</feature>
<dbReference type="InterPro" id="IPR014430">
    <property type="entry name" value="Scs7"/>
</dbReference>
<keyword evidence="7 8" id="KW-0472">Membrane</keyword>
<evidence type="ECO:0000313" key="10">
    <source>
        <dbReference type="Proteomes" id="UP000294360"/>
    </source>
</evidence>
<dbReference type="EMBL" id="LR536450">
    <property type="protein sequence ID" value="VFU10236.1"/>
    <property type="molecule type" value="Genomic_DNA"/>
</dbReference>
<evidence type="ECO:0000313" key="9">
    <source>
        <dbReference type="EMBL" id="VFU10236.1"/>
    </source>
</evidence>
<reference evidence="9 10" key="1">
    <citation type="submission" date="2019-03" db="EMBL/GenBank/DDBJ databases">
        <authorList>
            <person name="Kox A.R. M."/>
        </authorList>
    </citation>
    <scope>NUCLEOTIDE SEQUENCE [LARGE SCALE GENOMIC DNA]</scope>
    <source>
        <strain evidence="9">MTUNDRAET4 annotated genome</strain>
    </source>
</reference>
<dbReference type="PANTHER" id="PTHR12863">
    <property type="entry name" value="FATTY ACID HYDROXYLASE"/>
    <property type="match status" value="1"/>
</dbReference>
<organism evidence="9 10">
    <name type="scientific">Methylocella tundrae</name>
    <dbReference type="NCBI Taxonomy" id="227605"/>
    <lineage>
        <taxon>Bacteria</taxon>
        <taxon>Pseudomonadati</taxon>
        <taxon>Pseudomonadota</taxon>
        <taxon>Alphaproteobacteria</taxon>
        <taxon>Hyphomicrobiales</taxon>
        <taxon>Beijerinckiaceae</taxon>
        <taxon>Methylocella</taxon>
    </lineage>
</organism>
<evidence type="ECO:0000256" key="7">
    <source>
        <dbReference type="ARBA" id="ARBA00023136"/>
    </source>
</evidence>
<comment type="subcellular location">
    <subcellularLocation>
        <location evidence="1">Endoplasmic reticulum membrane</location>
        <topology evidence="1">Multi-pass membrane protein</topology>
    </subcellularLocation>
</comment>
<evidence type="ECO:0000256" key="3">
    <source>
        <dbReference type="ARBA" id="ARBA00022824"/>
    </source>
</evidence>